<organism evidence="1 2">
    <name type="scientific">Portunus trituberculatus</name>
    <name type="common">Swimming crab</name>
    <name type="synonym">Neptunus trituberculatus</name>
    <dbReference type="NCBI Taxonomy" id="210409"/>
    <lineage>
        <taxon>Eukaryota</taxon>
        <taxon>Metazoa</taxon>
        <taxon>Ecdysozoa</taxon>
        <taxon>Arthropoda</taxon>
        <taxon>Crustacea</taxon>
        <taxon>Multicrustacea</taxon>
        <taxon>Malacostraca</taxon>
        <taxon>Eumalacostraca</taxon>
        <taxon>Eucarida</taxon>
        <taxon>Decapoda</taxon>
        <taxon>Pleocyemata</taxon>
        <taxon>Brachyura</taxon>
        <taxon>Eubrachyura</taxon>
        <taxon>Portunoidea</taxon>
        <taxon>Portunidae</taxon>
        <taxon>Portuninae</taxon>
        <taxon>Portunus</taxon>
    </lineage>
</organism>
<evidence type="ECO:0000313" key="1">
    <source>
        <dbReference type="EMBL" id="MPC23521.1"/>
    </source>
</evidence>
<comment type="caution">
    <text evidence="1">The sequence shown here is derived from an EMBL/GenBank/DDBJ whole genome shotgun (WGS) entry which is preliminary data.</text>
</comment>
<dbReference type="Proteomes" id="UP000324222">
    <property type="component" value="Unassembled WGS sequence"/>
</dbReference>
<proteinExistence type="predicted"/>
<gene>
    <name evidence="1" type="ORF">E2C01_016575</name>
</gene>
<keyword evidence="2" id="KW-1185">Reference proteome</keyword>
<accession>A0A5B7DPD9</accession>
<sequence>MEECKGDEDMLRLGECRRDSEVELGSEKYAVDGEKSGVLDGLIWKLLVGGLTNEHRPVVLSLGR</sequence>
<dbReference type="EMBL" id="VSRR010001216">
    <property type="protein sequence ID" value="MPC23521.1"/>
    <property type="molecule type" value="Genomic_DNA"/>
</dbReference>
<name>A0A5B7DPD9_PORTR</name>
<evidence type="ECO:0000313" key="2">
    <source>
        <dbReference type="Proteomes" id="UP000324222"/>
    </source>
</evidence>
<dbReference type="AlphaFoldDB" id="A0A5B7DPD9"/>
<reference evidence="1 2" key="1">
    <citation type="submission" date="2019-05" db="EMBL/GenBank/DDBJ databases">
        <title>Another draft genome of Portunus trituberculatus and its Hox gene families provides insights of decapod evolution.</title>
        <authorList>
            <person name="Jeong J.-H."/>
            <person name="Song I."/>
            <person name="Kim S."/>
            <person name="Choi T."/>
            <person name="Kim D."/>
            <person name="Ryu S."/>
            <person name="Kim W."/>
        </authorList>
    </citation>
    <scope>NUCLEOTIDE SEQUENCE [LARGE SCALE GENOMIC DNA]</scope>
    <source>
        <tissue evidence="1">Muscle</tissue>
    </source>
</reference>
<protein>
    <submittedName>
        <fullName evidence="1">Uncharacterized protein</fullName>
    </submittedName>
</protein>